<feature type="transmembrane region" description="Helical" evidence="7">
    <location>
        <begin position="13"/>
        <end position="37"/>
    </location>
</feature>
<comment type="similarity">
    <text evidence="2 6">Belongs to the ABC-3 integral membrane protein family.</text>
</comment>
<evidence type="ECO:0000313" key="8">
    <source>
        <dbReference type="EMBL" id="VTM58659.1"/>
    </source>
</evidence>
<evidence type="ECO:0000256" key="1">
    <source>
        <dbReference type="ARBA" id="ARBA00004141"/>
    </source>
</evidence>
<accession>A0A4P0YE10</accession>
<dbReference type="InterPro" id="IPR037294">
    <property type="entry name" value="ABC_BtuC-like"/>
</dbReference>
<dbReference type="GO" id="GO:0010043">
    <property type="term" value="P:response to zinc ion"/>
    <property type="evidence" value="ECO:0007669"/>
    <property type="project" value="TreeGrafter"/>
</dbReference>
<dbReference type="Pfam" id="PF00950">
    <property type="entry name" value="ABC-3"/>
    <property type="match status" value="1"/>
</dbReference>
<dbReference type="PANTHER" id="PTHR30477">
    <property type="entry name" value="ABC-TRANSPORTER METAL-BINDING PROTEIN"/>
    <property type="match status" value="1"/>
</dbReference>
<evidence type="ECO:0000256" key="7">
    <source>
        <dbReference type="SAM" id="Phobius"/>
    </source>
</evidence>
<organism evidence="8">
    <name type="scientific">Klebsiella pneumoniae</name>
    <dbReference type="NCBI Taxonomy" id="573"/>
    <lineage>
        <taxon>Bacteria</taxon>
        <taxon>Pseudomonadati</taxon>
        <taxon>Pseudomonadota</taxon>
        <taxon>Gammaproteobacteria</taxon>
        <taxon>Enterobacterales</taxon>
        <taxon>Enterobacteriaceae</taxon>
        <taxon>Klebsiella/Raoultella group</taxon>
        <taxon>Klebsiella</taxon>
        <taxon>Klebsiella pneumoniae complex</taxon>
    </lineage>
</organism>
<dbReference type="Proteomes" id="UP000507695">
    <property type="component" value="Unassembled WGS sequence"/>
</dbReference>
<dbReference type="InterPro" id="IPR001626">
    <property type="entry name" value="ABC_TroCD"/>
</dbReference>
<dbReference type="GO" id="GO:0022857">
    <property type="term" value="F:transmembrane transporter activity"/>
    <property type="evidence" value="ECO:0007669"/>
    <property type="project" value="UniProtKB-ARBA"/>
</dbReference>
<dbReference type="EMBL" id="CABDVL010000003">
    <property type="protein sequence ID" value="VTM58659.1"/>
    <property type="molecule type" value="Genomic_DNA"/>
</dbReference>
<dbReference type="SUPFAM" id="SSF81345">
    <property type="entry name" value="ABC transporter involved in vitamin B12 uptake, BtuC"/>
    <property type="match status" value="1"/>
</dbReference>
<evidence type="ECO:0000256" key="3">
    <source>
        <dbReference type="ARBA" id="ARBA00022692"/>
    </source>
</evidence>
<keyword evidence="6" id="KW-0813">Transport</keyword>
<gene>
    <name evidence="8" type="primary">mntB_3</name>
    <name evidence="8" type="ORF">NCTC9183_05655</name>
</gene>
<comment type="subcellular location">
    <subcellularLocation>
        <location evidence="6">Cell membrane</location>
        <topology evidence="6">Multi-pass membrane protein</topology>
    </subcellularLocation>
    <subcellularLocation>
        <location evidence="1">Membrane</location>
        <topology evidence="1">Multi-pass membrane protein</topology>
    </subcellularLocation>
</comment>
<dbReference type="PANTHER" id="PTHR30477:SF24">
    <property type="entry name" value="IRON TRANSPORT SYSTEM MEMBRANE PROTEIN HI_0359-RELATED"/>
    <property type="match status" value="1"/>
</dbReference>
<evidence type="ECO:0000256" key="6">
    <source>
        <dbReference type="RuleBase" id="RU003943"/>
    </source>
</evidence>
<dbReference type="GO" id="GO:0043190">
    <property type="term" value="C:ATP-binding cassette (ABC) transporter complex"/>
    <property type="evidence" value="ECO:0007669"/>
    <property type="project" value="InterPro"/>
</dbReference>
<protein>
    <submittedName>
        <fullName evidence="8">Manganese ABC transporter, inner membrane permease protein SitD</fullName>
    </submittedName>
</protein>
<keyword evidence="3 6" id="KW-0812">Transmembrane</keyword>
<evidence type="ECO:0000256" key="2">
    <source>
        <dbReference type="ARBA" id="ARBA00008034"/>
    </source>
</evidence>
<feature type="transmembrane region" description="Helical" evidence="7">
    <location>
        <begin position="49"/>
        <end position="75"/>
    </location>
</feature>
<keyword evidence="4 7" id="KW-1133">Transmembrane helix</keyword>
<evidence type="ECO:0000256" key="5">
    <source>
        <dbReference type="ARBA" id="ARBA00023136"/>
    </source>
</evidence>
<name>A0A4P0YE10_KLEPN</name>
<sequence>MLNLFLAPFQFPFMVNAIAISIVVAIPCALLSVFLVLKGWALMGDAMSHAVFPGVVLAYIIGIPFAIGAFIAGLLCAVTTGFSTITADSSAILSWGLSSPACLAPDWCCT</sequence>
<proteinExistence type="inferred from homology"/>
<evidence type="ECO:0000256" key="4">
    <source>
        <dbReference type="ARBA" id="ARBA00022989"/>
    </source>
</evidence>
<keyword evidence="5 7" id="KW-0472">Membrane</keyword>
<reference evidence="8" key="1">
    <citation type="submission" date="2019-04" db="EMBL/GenBank/DDBJ databases">
        <authorList>
            <consortium name="Pathogen Informatics"/>
        </authorList>
    </citation>
    <scope>NUCLEOTIDE SEQUENCE</scope>
    <source>
        <strain evidence="8">NCTC9183</strain>
    </source>
</reference>
<dbReference type="AlphaFoldDB" id="A0A4P0YE10"/>